<keyword evidence="1" id="KW-0812">Transmembrane</keyword>
<sequence length="117" mass="13201">MTPKRTHQLTHTLQQAISLMHIAALTLALLASIFTCLLAIHITTLTPEQLDTMSLASLHSDMTNSWQLSMNMTLYGLLFYVAMKVIHSTLQTRFNAMPTSYVRAGNHKNQDNEHPHN</sequence>
<protein>
    <submittedName>
        <fullName evidence="2">Uncharacterized protein</fullName>
    </submittedName>
</protein>
<keyword evidence="1" id="KW-0472">Membrane</keyword>
<feature type="transmembrane region" description="Helical" evidence="1">
    <location>
        <begin position="21"/>
        <end position="45"/>
    </location>
</feature>
<name>A0A0H3ZJK8_VIBSP</name>
<reference evidence="2" key="1">
    <citation type="journal article" date="2015" name="MBio">
        <title>Eco-Evolutionary Dynamics of Episomes among Ecologically Cohesive Bacterial Populations.</title>
        <authorList>
            <person name="Xue H."/>
            <person name="Cordero O.X."/>
            <person name="Camas F.M."/>
            <person name="Trimble W."/>
            <person name="Meyer F."/>
            <person name="Guglielmini J."/>
            <person name="Rocha E.P."/>
            <person name="Polz M.F."/>
        </authorList>
    </citation>
    <scope>NUCLEOTIDE SEQUENCE</scope>
    <source>
        <strain evidence="2">FF_172</strain>
    </source>
</reference>
<keyword evidence="1" id="KW-1133">Transmembrane helix</keyword>
<dbReference type="EMBL" id="KP795469">
    <property type="protein sequence ID" value="AKN36143.1"/>
    <property type="molecule type" value="Genomic_DNA"/>
</dbReference>
<accession>A0A0H3ZJK8</accession>
<dbReference type="AlphaFoldDB" id="A0A0H3ZJK8"/>
<organism evidence="2">
    <name type="scientific">Vibrio splendidus</name>
    <dbReference type="NCBI Taxonomy" id="29497"/>
    <lineage>
        <taxon>Bacteria</taxon>
        <taxon>Pseudomonadati</taxon>
        <taxon>Pseudomonadota</taxon>
        <taxon>Gammaproteobacteria</taxon>
        <taxon>Vibrionales</taxon>
        <taxon>Vibrionaceae</taxon>
        <taxon>Vibrio</taxon>
    </lineage>
</organism>
<evidence type="ECO:0000256" key="1">
    <source>
        <dbReference type="SAM" id="Phobius"/>
    </source>
</evidence>
<feature type="transmembrane region" description="Helical" evidence="1">
    <location>
        <begin position="65"/>
        <end position="83"/>
    </location>
</feature>
<proteinExistence type="predicted"/>
<evidence type="ECO:0000313" key="2">
    <source>
        <dbReference type="EMBL" id="AKN36143.1"/>
    </source>
</evidence>